<reference evidence="3 4" key="1">
    <citation type="submission" date="2017-10" db="EMBL/GenBank/DDBJ databases">
        <title>Draft genome sequences of strains TRE 1, TRE 9, TRE H and TRI 7, isolated from tamarins, belonging to four potential novel Bifidobacterium species.</title>
        <authorList>
            <person name="Mattarelli P."/>
            <person name="Modesto M."/>
            <person name="Puglisi E."/>
            <person name="Morelli L."/>
            <person name="Spezio C."/>
            <person name="Bonetti A."/>
            <person name="Sandri C."/>
        </authorList>
    </citation>
    <scope>NUCLEOTIDE SEQUENCE [LARGE SCALE GENOMIC DNA]</scope>
    <source>
        <strain evidence="4">TRI7</strain>
    </source>
</reference>
<keyword evidence="4" id="KW-1185">Reference proteome</keyword>
<dbReference type="RefSeq" id="WP_100512799.1">
    <property type="nucleotide sequence ID" value="NZ_PEBK01000004.1"/>
</dbReference>
<comment type="caution">
    <text evidence="3">The sequence shown here is derived from an EMBL/GenBank/DDBJ whole genome shotgun (WGS) entry which is preliminary data.</text>
</comment>
<keyword evidence="3" id="KW-0808">Transferase</keyword>
<proteinExistence type="predicted"/>
<dbReference type="OrthoDB" id="9805171at2"/>
<evidence type="ECO:0000259" key="2">
    <source>
        <dbReference type="Pfam" id="PF08241"/>
    </source>
</evidence>
<protein>
    <submittedName>
        <fullName evidence="3">SAM-dependent methyltransferase</fullName>
    </submittedName>
</protein>
<feature type="compositionally biased region" description="Polar residues" evidence="1">
    <location>
        <begin position="1"/>
        <end position="10"/>
    </location>
</feature>
<evidence type="ECO:0000313" key="4">
    <source>
        <dbReference type="Proteomes" id="UP000231451"/>
    </source>
</evidence>
<dbReference type="Gene3D" id="3.40.50.150">
    <property type="entry name" value="Vaccinia Virus protein VP39"/>
    <property type="match status" value="1"/>
</dbReference>
<name>A0A2M9HEZ9_9BIFI</name>
<feature type="compositionally biased region" description="Low complexity" evidence="1">
    <location>
        <begin position="126"/>
        <end position="142"/>
    </location>
</feature>
<keyword evidence="3" id="KW-0489">Methyltransferase</keyword>
<dbReference type="GO" id="GO:0032259">
    <property type="term" value="P:methylation"/>
    <property type="evidence" value="ECO:0007669"/>
    <property type="project" value="UniProtKB-KW"/>
</dbReference>
<organism evidence="3 4">
    <name type="scientific">Bifidobacterium simiarum</name>
    <dbReference type="NCBI Taxonomy" id="2045441"/>
    <lineage>
        <taxon>Bacteria</taxon>
        <taxon>Bacillati</taxon>
        <taxon>Actinomycetota</taxon>
        <taxon>Actinomycetes</taxon>
        <taxon>Bifidobacteriales</taxon>
        <taxon>Bifidobacteriaceae</taxon>
        <taxon>Bifidobacterium</taxon>
    </lineage>
</organism>
<gene>
    <name evidence="3" type="ORF">CSQ87_05040</name>
</gene>
<dbReference type="InterPro" id="IPR029063">
    <property type="entry name" value="SAM-dependent_MTases_sf"/>
</dbReference>
<dbReference type="SUPFAM" id="SSF53335">
    <property type="entry name" value="S-adenosyl-L-methionine-dependent methyltransferases"/>
    <property type="match status" value="1"/>
</dbReference>
<sequence>MTDNSINSRNGLKPNANTDSNAGTNTATTNPNAALPLPQSDRDPAHLQGHWLLARIGKRVLRPGGRKLTERMLAHTDLADRDVVEFAPGLGLTTRAILDRRPKSYRGVDRDPQVVDILTKLTESQTATAQPTTDRTTTDQTPIPASCVLRDAADTGLESNSADAVIGEAMLTMQSDRGKRAIIGEAFRLLRAGGTYSIHELGLKPDDLDESVKDEIRKALARSIKVNARPLTEAEWRELLESQGFEVLWSGQEPMALLDMRRNLADEGPAGVLRILRNVLRNKDIRARVLGMKSTFNRYRDELTGIAFVVRKPTA</sequence>
<evidence type="ECO:0000313" key="3">
    <source>
        <dbReference type="EMBL" id="PJM75381.1"/>
    </source>
</evidence>
<dbReference type="GO" id="GO:0008757">
    <property type="term" value="F:S-adenosylmethionine-dependent methyltransferase activity"/>
    <property type="evidence" value="ECO:0007669"/>
    <property type="project" value="InterPro"/>
</dbReference>
<dbReference type="Proteomes" id="UP000231451">
    <property type="component" value="Unassembled WGS sequence"/>
</dbReference>
<evidence type="ECO:0000256" key="1">
    <source>
        <dbReference type="SAM" id="MobiDB-lite"/>
    </source>
</evidence>
<dbReference type="AlphaFoldDB" id="A0A2M9HEZ9"/>
<accession>A0A2M9HEZ9</accession>
<feature type="region of interest" description="Disordered" evidence="1">
    <location>
        <begin position="122"/>
        <end position="142"/>
    </location>
</feature>
<dbReference type="EMBL" id="PEBK01000004">
    <property type="protein sequence ID" value="PJM75381.1"/>
    <property type="molecule type" value="Genomic_DNA"/>
</dbReference>
<feature type="compositionally biased region" description="Low complexity" evidence="1">
    <location>
        <begin position="15"/>
        <end position="34"/>
    </location>
</feature>
<dbReference type="Pfam" id="PF08241">
    <property type="entry name" value="Methyltransf_11"/>
    <property type="match status" value="1"/>
</dbReference>
<feature type="domain" description="Methyltransferase type 11" evidence="2">
    <location>
        <begin position="85"/>
        <end position="196"/>
    </location>
</feature>
<dbReference type="InterPro" id="IPR013216">
    <property type="entry name" value="Methyltransf_11"/>
</dbReference>
<feature type="region of interest" description="Disordered" evidence="1">
    <location>
        <begin position="1"/>
        <end position="43"/>
    </location>
</feature>